<reference evidence="5" key="1">
    <citation type="submission" date="2022-11" db="UniProtKB">
        <authorList>
            <consortium name="WormBaseParasite"/>
        </authorList>
    </citation>
    <scope>IDENTIFICATION</scope>
</reference>
<protein>
    <submittedName>
        <fullName evidence="5">ShKT domain-containing protein</fullName>
    </submittedName>
</protein>
<sequence>MLIKFLQLLLLSACILNLIRAQGTTCYVCTDFKTGNGMPNCTGTPMTGYVQTQCPSGFCTYSETTIYFNDTDYGINANTRMIERDCYVNGSGVFPVGWTNIGINQTWDCLVGDAEIMSLKNFDMVQSFDCTCNSNLCNSQSTPLCEDVSNDCALYLNQCNSPKYKNLLCTMCKKTCNLCNSCTANTFVENLDSVDIV</sequence>
<keyword evidence="4" id="KW-1185">Reference proteome</keyword>
<feature type="signal peptide" evidence="2">
    <location>
        <begin position="1"/>
        <end position="21"/>
    </location>
</feature>
<name>A0A914BUX9_9BILA</name>
<feature type="disulfide bond" evidence="1">
    <location>
        <begin position="145"/>
        <end position="179"/>
    </location>
</feature>
<keyword evidence="2" id="KW-0732">Signal</keyword>
<dbReference type="Pfam" id="PF01549">
    <property type="entry name" value="ShK"/>
    <property type="match status" value="1"/>
</dbReference>
<dbReference type="PROSITE" id="PS51670">
    <property type="entry name" value="SHKT"/>
    <property type="match status" value="1"/>
</dbReference>
<dbReference type="Gene3D" id="1.10.10.1870">
    <property type="entry name" value="ShTK domain-like"/>
    <property type="match status" value="1"/>
</dbReference>
<dbReference type="Proteomes" id="UP000887540">
    <property type="component" value="Unplaced"/>
</dbReference>
<dbReference type="WBParaSite" id="ACRNAN_Path_105.g381.t1">
    <property type="protein sequence ID" value="ACRNAN_Path_105.g381.t1"/>
    <property type="gene ID" value="ACRNAN_Path_105.g381"/>
</dbReference>
<accession>A0A914BUX9</accession>
<evidence type="ECO:0000313" key="4">
    <source>
        <dbReference type="Proteomes" id="UP000887540"/>
    </source>
</evidence>
<dbReference type="AlphaFoldDB" id="A0A914BUX9"/>
<feature type="domain" description="ShKT" evidence="3">
    <location>
        <begin position="145"/>
        <end position="179"/>
    </location>
</feature>
<comment type="caution">
    <text evidence="1">Lacks conserved residue(s) required for the propagation of feature annotation.</text>
</comment>
<organism evidence="4 5">
    <name type="scientific">Acrobeloides nanus</name>
    <dbReference type="NCBI Taxonomy" id="290746"/>
    <lineage>
        <taxon>Eukaryota</taxon>
        <taxon>Metazoa</taxon>
        <taxon>Ecdysozoa</taxon>
        <taxon>Nematoda</taxon>
        <taxon>Chromadorea</taxon>
        <taxon>Rhabditida</taxon>
        <taxon>Tylenchina</taxon>
        <taxon>Cephalobomorpha</taxon>
        <taxon>Cephaloboidea</taxon>
        <taxon>Cephalobidae</taxon>
        <taxon>Acrobeloides</taxon>
    </lineage>
</organism>
<proteinExistence type="predicted"/>
<dbReference type="InterPro" id="IPR003582">
    <property type="entry name" value="ShKT_dom"/>
</dbReference>
<dbReference type="SMART" id="SM00254">
    <property type="entry name" value="ShKT"/>
    <property type="match status" value="1"/>
</dbReference>
<keyword evidence="1" id="KW-1015">Disulfide bond</keyword>
<evidence type="ECO:0000313" key="5">
    <source>
        <dbReference type="WBParaSite" id="ACRNAN_Path_105.g381.t1"/>
    </source>
</evidence>
<evidence type="ECO:0000259" key="3">
    <source>
        <dbReference type="PROSITE" id="PS51670"/>
    </source>
</evidence>
<feature type="chain" id="PRO_5037571274" evidence="2">
    <location>
        <begin position="22"/>
        <end position="197"/>
    </location>
</feature>
<evidence type="ECO:0000256" key="2">
    <source>
        <dbReference type="SAM" id="SignalP"/>
    </source>
</evidence>
<evidence type="ECO:0000256" key="1">
    <source>
        <dbReference type="PROSITE-ProRule" id="PRU01005"/>
    </source>
</evidence>